<feature type="compositionally biased region" description="Polar residues" evidence="1">
    <location>
        <begin position="1857"/>
        <end position="1868"/>
    </location>
</feature>
<feature type="compositionally biased region" description="Low complexity" evidence="1">
    <location>
        <begin position="1829"/>
        <end position="1846"/>
    </location>
</feature>
<feature type="region of interest" description="Disordered" evidence="1">
    <location>
        <begin position="807"/>
        <end position="838"/>
    </location>
</feature>
<feature type="region of interest" description="Disordered" evidence="1">
    <location>
        <begin position="1443"/>
        <end position="1475"/>
    </location>
</feature>
<evidence type="ECO:0000313" key="4">
    <source>
        <dbReference type="Proteomes" id="UP001151518"/>
    </source>
</evidence>
<dbReference type="GO" id="GO:0003677">
    <property type="term" value="F:DNA binding"/>
    <property type="evidence" value="ECO:0007669"/>
    <property type="project" value="InterPro"/>
</dbReference>
<feature type="compositionally biased region" description="Low complexity" evidence="1">
    <location>
        <begin position="1986"/>
        <end position="1997"/>
    </location>
</feature>
<feature type="domain" description="HTH APSES-type" evidence="2">
    <location>
        <begin position="901"/>
        <end position="1009"/>
    </location>
</feature>
<feature type="region of interest" description="Disordered" evidence="1">
    <location>
        <begin position="1287"/>
        <end position="1337"/>
    </location>
</feature>
<feature type="compositionally biased region" description="Basic and acidic residues" evidence="1">
    <location>
        <begin position="347"/>
        <end position="356"/>
    </location>
</feature>
<feature type="region of interest" description="Disordered" evidence="1">
    <location>
        <begin position="1119"/>
        <end position="1138"/>
    </location>
</feature>
<feature type="compositionally biased region" description="Polar residues" evidence="1">
    <location>
        <begin position="1119"/>
        <end position="1133"/>
    </location>
</feature>
<protein>
    <recommendedName>
        <fullName evidence="2">HTH APSES-type domain-containing protein</fullName>
    </recommendedName>
</protein>
<feature type="region of interest" description="Disordered" evidence="1">
    <location>
        <begin position="1650"/>
        <end position="2077"/>
    </location>
</feature>
<feature type="region of interest" description="Disordered" evidence="1">
    <location>
        <begin position="1186"/>
        <end position="1224"/>
    </location>
</feature>
<feature type="compositionally biased region" description="Polar residues" evidence="1">
    <location>
        <begin position="1800"/>
        <end position="1812"/>
    </location>
</feature>
<feature type="compositionally biased region" description="Low complexity" evidence="1">
    <location>
        <begin position="1722"/>
        <end position="1751"/>
    </location>
</feature>
<dbReference type="InterPro" id="IPR003163">
    <property type="entry name" value="Tscrpt_reg_HTH_APSES-type"/>
</dbReference>
<organism evidence="3 4">
    <name type="scientific">Coemansia spiralis</name>
    <dbReference type="NCBI Taxonomy" id="417178"/>
    <lineage>
        <taxon>Eukaryota</taxon>
        <taxon>Fungi</taxon>
        <taxon>Fungi incertae sedis</taxon>
        <taxon>Zoopagomycota</taxon>
        <taxon>Kickxellomycotina</taxon>
        <taxon>Kickxellomycetes</taxon>
        <taxon>Kickxellales</taxon>
        <taxon>Kickxellaceae</taxon>
        <taxon>Coemansia</taxon>
    </lineage>
</organism>
<dbReference type="InterPro" id="IPR036887">
    <property type="entry name" value="HTH_APSES_sf"/>
</dbReference>
<feature type="compositionally biased region" description="Basic and acidic residues" evidence="1">
    <location>
        <begin position="1302"/>
        <end position="1323"/>
    </location>
</feature>
<feature type="compositionally biased region" description="Polar residues" evidence="1">
    <location>
        <begin position="1659"/>
        <end position="1674"/>
    </location>
</feature>
<feature type="compositionally biased region" description="Acidic residues" evidence="1">
    <location>
        <begin position="323"/>
        <end position="332"/>
    </location>
</feature>
<proteinExistence type="predicted"/>
<feature type="region of interest" description="Disordered" evidence="1">
    <location>
        <begin position="191"/>
        <end position="257"/>
    </location>
</feature>
<dbReference type="Proteomes" id="UP001151518">
    <property type="component" value="Unassembled WGS sequence"/>
</dbReference>
<dbReference type="EMBL" id="JANBTW010000017">
    <property type="protein sequence ID" value="KAJ2678850.1"/>
    <property type="molecule type" value="Genomic_DNA"/>
</dbReference>
<dbReference type="PROSITE" id="PS51299">
    <property type="entry name" value="HTH_APSES"/>
    <property type="match status" value="1"/>
</dbReference>
<dbReference type="Gene3D" id="3.10.260.10">
    <property type="entry name" value="Transcription regulator HTH, APSES-type DNA-binding domain"/>
    <property type="match status" value="1"/>
</dbReference>
<dbReference type="OrthoDB" id="5597783at2759"/>
<feature type="compositionally biased region" description="Low complexity" evidence="1">
    <location>
        <begin position="198"/>
        <end position="209"/>
    </location>
</feature>
<sequence length="2077" mass="215245">MISPSELQAVVDDIKRVAAVATLDPDHSSSDDDHSENTFLPRVYDIDRLHADDARDKVFVAILKALVARHNRPSSPRELATCIMRHEFTILGGATPYATVSSRISQHFKRILEHIPPRPPILGRVAHEKHTRKYFYYVASAAEQEDFLRKVSAGIIPINPSPADTGVRKPRSAKKARCMVPAVAVEPDLSPVQRTRRAASADTTRQTTTMSPREPCTQNAGVNARPRRTSYDGGSLVCDSDDHAATATDSDSNPYARKRYKSVRSVVAQAYPRRRLRAQPGGAPVVDDPSAAPRARRSASHTGGNSATRTPPGAGKWRPGCSSDEDEPDGDQDVAAAGRPGSQPLSSKDKREKPRAGDSASSLGTATGRRRMSSSTGTTSSPPPVPNTTPRASASPDRTPYPPATSPSFHPHNPGDRYLDSASELQVASPLLLPCGLLALPLDDGGIFGSPSITGKGIVIPSPAEMMSPVVSAATLLGPKDSAVVPSHEAKREHSVETCTLGSTEAPIPIDDAGAAACSGGASPTLPPRAHNTTPTSTDAVAAMPADAQDEANQACASDRSSRAAAGINVICLAGCSALPKGEQASTKLRLESAAATAVAEEGAAAKASDNTAPAIPGSLTIKEGIPMEDGIALDDGGFDFSFHDLMDAELMSLNELDKLWATSNPSGSSLFDDAYMRSSALEPIPEAAIEDTGDTASSMAGDAKFVAVKRVTDSAAANGFAESALYAEGQSEDDHSELPTKLTRKLLALAASPTSVSVNDTETAQLHTRCASDAVSPAASATKQTPAPLVDGRAHLQMSPKQPLVLASAPGSTSLPATKLESTAANGEPKPLSLDSLESTKVLAGNTEEHEETISASSTSSNRVILPDPFADISPTAMVATKMPVSPRIVLTIVETVPVYMTVITTTEPAAECQGKWIVRRHRLLRLVENGYVNASSLLLAGGVASEQERSIVLSLEVGRFKWRRPQSKLYGTWIPLPRARALAATCSLNHRLGPFLNDNLEAYFPAPLPTSFIRHLIMPFFSDPSMLLSSSQPTVESAEGAGMVDDTEPSLVTASESAPPRIVASNPADGTVLAAPGASNTTATASAAAVANADFAREAGLGIEFQTLANSAMSNSMHQPTQSISRSSTFGATARGAPSPSIIQTLATRSGPFSFAGAAKTIFGSDDRQLQSFLQLLSVESPMLGTSMPSDAQAEQSSRPSSPDGGAMDVEASDSLISPGRTRPEVKAVINGLAQSKIVDGDSVGLSRNMFDTKAGALLADKSSNIAIVAAAAAIRNAANGLATGGTDTGSAASSPRVNIDPDSRNSDNNDNNNSHDEGSDKSTTPKSPLPGEQETTAFANNADATTKGQNRSIAAPLAEEATEPTKSISSAADISFADPMECDSVENHALDLSMVLPGGDDDMDMICCSTPPSPPPPPPHTPPRQRRLSSAPLLLSRPASPCLSDSIASSEHDEQEQHLEEQDGQKMQPRRDRQGIGAFNARLAQSMEAFGFTGTAKTSLLLRLRAAAAAKSTGRQQAIAPYMLYRSSAAANAVNAVGGSVASGSNVTGAAKRVKSFEDDEGMLNGGVRKRARVIRVPRSKPLVKQAAANAARVSGQSTAARGNGGRGRSRGPSVPDASVVMRIASAIYNHTLNMATLAQSQRQAAEATANGGSAGSAQTPTSNGSVTAQSAAVGGGGDGSPSRHGQQSPGTTNGSKPLAQQQSRSASTMANGAYLAKTAAPGPSTSGSPSAAASRQPMRQSPRSQQPDARPQPVRTASPQQGRPPGAQTGRSVPAAPGSQRVPGGHPLPAAAASHTALQQRPQRSASALGSRPAGGVSGGLAVRPPSTTAPTSPAGGSPANGLLPRRPPMRPANSSGALPTNVQRMRPPQPGVRPSSNNTQTPGGSPRPNGLSPGFQQQQQQQRPVARRPPPPSAMRQPHPGQTVRPQRPVRLPGATPSPKPTATGGQPVLLSKSPMPATTQQLSQRAVVRPPNGTSGTRPAAAQQTNQSATSPVMPLERQRQLRSASAMLRSSSSNSGSEASNVLAQPAASKQPPPSTGAAVSPAVPKDHGEGNAGAAVSLNTKSRERQKAS</sequence>
<dbReference type="SUPFAM" id="SSF54616">
    <property type="entry name" value="DNA-binding domain of Mlu1-box binding protein MBP1"/>
    <property type="match status" value="1"/>
</dbReference>
<gene>
    <name evidence="3" type="ORF">GGI25_002043</name>
</gene>
<comment type="caution">
    <text evidence="3">The sequence shown here is derived from an EMBL/GenBank/DDBJ whole genome shotgun (WGS) entry which is preliminary data.</text>
</comment>
<feature type="compositionally biased region" description="Polar residues" evidence="1">
    <location>
        <begin position="1879"/>
        <end position="1888"/>
    </location>
</feature>
<accession>A0A9W8KZH8</accession>
<feature type="compositionally biased region" description="Low complexity" evidence="1">
    <location>
        <begin position="1898"/>
        <end position="1909"/>
    </location>
</feature>
<feature type="compositionally biased region" description="Low complexity" evidence="1">
    <location>
        <begin position="2010"/>
        <end position="2037"/>
    </location>
</feature>
<dbReference type="InterPro" id="IPR057511">
    <property type="entry name" value="WH_GDS1"/>
</dbReference>
<evidence type="ECO:0000259" key="2">
    <source>
        <dbReference type="PROSITE" id="PS51299"/>
    </source>
</evidence>
<reference evidence="3" key="1">
    <citation type="submission" date="2022-07" db="EMBL/GenBank/DDBJ databases">
        <title>Phylogenomic reconstructions and comparative analyses of Kickxellomycotina fungi.</title>
        <authorList>
            <person name="Reynolds N.K."/>
            <person name="Stajich J.E."/>
            <person name="Barry K."/>
            <person name="Grigoriev I.V."/>
            <person name="Crous P."/>
            <person name="Smith M.E."/>
        </authorList>
    </citation>
    <scope>NUCLEOTIDE SEQUENCE</scope>
    <source>
        <strain evidence="3">NRRL 3115</strain>
    </source>
</reference>
<name>A0A9W8KZH8_9FUNG</name>
<feature type="compositionally biased region" description="Polar residues" evidence="1">
    <location>
        <begin position="1687"/>
        <end position="1714"/>
    </location>
</feature>
<feature type="compositionally biased region" description="Polar residues" evidence="1">
    <location>
        <begin position="1189"/>
        <end position="1203"/>
    </location>
</feature>
<feature type="compositionally biased region" description="Polar residues" evidence="1">
    <location>
        <begin position="811"/>
        <end position="826"/>
    </location>
</feature>
<evidence type="ECO:0000256" key="1">
    <source>
        <dbReference type="SAM" id="MobiDB-lite"/>
    </source>
</evidence>
<feature type="region of interest" description="Disordered" evidence="1">
    <location>
        <begin position="1591"/>
        <end position="1620"/>
    </location>
</feature>
<evidence type="ECO:0000313" key="3">
    <source>
        <dbReference type="EMBL" id="KAJ2678850.1"/>
    </source>
</evidence>
<feature type="region of interest" description="Disordered" evidence="1">
    <location>
        <begin position="1397"/>
        <end position="1430"/>
    </location>
</feature>
<dbReference type="Pfam" id="PF25318">
    <property type="entry name" value="WHD_GDS1"/>
    <property type="match status" value="1"/>
</dbReference>
<feature type="compositionally biased region" description="Basic and acidic residues" evidence="1">
    <location>
        <begin position="1453"/>
        <end position="1475"/>
    </location>
</feature>
<feature type="compositionally biased region" description="Pro residues" evidence="1">
    <location>
        <begin position="1414"/>
        <end position="1425"/>
    </location>
</feature>
<feature type="region of interest" description="Disordered" evidence="1">
    <location>
        <begin position="271"/>
        <end position="418"/>
    </location>
</feature>